<accession>X0TA05</accession>
<gene>
    <name evidence="1" type="ORF">S01H1_04392</name>
</gene>
<protein>
    <submittedName>
        <fullName evidence="1">Uncharacterized protein</fullName>
    </submittedName>
</protein>
<dbReference type="EMBL" id="BARS01002320">
    <property type="protein sequence ID" value="GAF84161.1"/>
    <property type="molecule type" value="Genomic_DNA"/>
</dbReference>
<evidence type="ECO:0000313" key="1">
    <source>
        <dbReference type="EMBL" id="GAF84161.1"/>
    </source>
</evidence>
<organism evidence="1">
    <name type="scientific">marine sediment metagenome</name>
    <dbReference type="NCBI Taxonomy" id="412755"/>
    <lineage>
        <taxon>unclassified sequences</taxon>
        <taxon>metagenomes</taxon>
        <taxon>ecological metagenomes</taxon>
    </lineage>
</organism>
<name>X0TA05_9ZZZZ</name>
<sequence>MLRVFNVNAESAVKAEKYLFISGFEFEKKERREKWSNDLLEVEFRLDVSKEEKFKIDRIGDFVSFKGMSQIEKFVDDFFPEGHTIYQTESGWRGGKYAFVFYKDKLHKIHLGKFIKYITKDCIYENFLKKGISLKEIKLKLLKEKLKKDKDEKSI</sequence>
<proteinExistence type="predicted"/>
<dbReference type="AlphaFoldDB" id="X0TA05"/>
<reference evidence="1" key="1">
    <citation type="journal article" date="2014" name="Front. Microbiol.">
        <title>High frequency of phylogenetically diverse reductive dehalogenase-homologous genes in deep subseafloor sedimentary metagenomes.</title>
        <authorList>
            <person name="Kawai M."/>
            <person name="Futagami T."/>
            <person name="Toyoda A."/>
            <person name="Takaki Y."/>
            <person name="Nishi S."/>
            <person name="Hori S."/>
            <person name="Arai W."/>
            <person name="Tsubouchi T."/>
            <person name="Morono Y."/>
            <person name="Uchiyama I."/>
            <person name="Ito T."/>
            <person name="Fujiyama A."/>
            <person name="Inagaki F."/>
            <person name="Takami H."/>
        </authorList>
    </citation>
    <scope>NUCLEOTIDE SEQUENCE</scope>
    <source>
        <strain evidence="1">Expedition CK06-06</strain>
    </source>
</reference>
<comment type="caution">
    <text evidence="1">The sequence shown here is derived from an EMBL/GenBank/DDBJ whole genome shotgun (WGS) entry which is preliminary data.</text>
</comment>